<feature type="compositionally biased region" description="Basic and acidic residues" evidence="1">
    <location>
        <begin position="174"/>
        <end position="204"/>
    </location>
</feature>
<feature type="compositionally biased region" description="Pro residues" evidence="1">
    <location>
        <begin position="463"/>
        <end position="472"/>
    </location>
</feature>
<evidence type="ECO:0000313" key="2">
    <source>
        <dbReference type="EMBL" id="CAK0825997.1"/>
    </source>
</evidence>
<feature type="region of interest" description="Disordered" evidence="1">
    <location>
        <begin position="463"/>
        <end position="571"/>
    </location>
</feature>
<protein>
    <submittedName>
        <fullName evidence="2">Uncharacterized protein</fullName>
    </submittedName>
</protein>
<organism evidence="2 3">
    <name type="scientific">Prorocentrum cordatum</name>
    <dbReference type="NCBI Taxonomy" id="2364126"/>
    <lineage>
        <taxon>Eukaryota</taxon>
        <taxon>Sar</taxon>
        <taxon>Alveolata</taxon>
        <taxon>Dinophyceae</taxon>
        <taxon>Prorocentrales</taxon>
        <taxon>Prorocentraceae</taxon>
        <taxon>Prorocentrum</taxon>
    </lineage>
</organism>
<reference evidence="2" key="1">
    <citation type="submission" date="2023-10" db="EMBL/GenBank/DDBJ databases">
        <authorList>
            <person name="Chen Y."/>
            <person name="Shah S."/>
            <person name="Dougan E. K."/>
            <person name="Thang M."/>
            <person name="Chan C."/>
        </authorList>
    </citation>
    <scope>NUCLEOTIDE SEQUENCE [LARGE SCALE GENOMIC DNA]</scope>
</reference>
<feature type="compositionally biased region" description="Basic and acidic residues" evidence="1">
    <location>
        <begin position="260"/>
        <end position="274"/>
    </location>
</feature>
<proteinExistence type="predicted"/>
<feature type="compositionally biased region" description="Basic and acidic residues" evidence="1">
    <location>
        <begin position="389"/>
        <end position="398"/>
    </location>
</feature>
<gene>
    <name evidence="2" type="ORF">PCOR1329_LOCUS25968</name>
</gene>
<comment type="caution">
    <text evidence="2">The sequence shown here is derived from an EMBL/GenBank/DDBJ whole genome shotgun (WGS) entry which is preliminary data.</text>
</comment>
<sequence length="833" mass="86428">MSTISMPRQPALRQRAAEHAWTAASKSTATCDEHGAGFGSHLCREWRDDTGQTYHIRCRTTGARRVLVGTPHRPDATQRWTCTFRTEDGCPKTFLLTPDEPSGKMWWGFGKSLYCVIGEAAHSGLLRWYRPGARIASSAWRANPVEEKRTGRVRPVPISSSVGPRSLARSGRTVKLEGRPQRRPKEVSTRPCDEPCDEPCERLAGKAAESSSGDGEKRAAEDEALEAAAADAPLARRWLERRRRAEAAAVAAPPGPADTDCSREHGPVDEPRSRAELSEKAAAKGEALEAGDAFFSSAGTACSEERGPVGAPCSRVELTAALRHLLEHRTSAIIELPEGFRPQPGLAAPPGMPPLPRAGSDSSCTDEAAEPPGPAGWQEPAQAAPAGGTREHLEEERIQAAQEPRSPPAVDARQQGYPSLCCGSGGSRTEEGSPLPVEPGARGGVIRTSGAILELPEGFWPPPGLAAPPGMPPWVRRGPGAAPVDETLAGSDSSCTDEAAEPPGPAGWQEPAQAAPAGGTREHLEEERIQAAQEPRSPPAVDARQQGYPSLCCGSGGSRTEEGSPLPVEPGARVGVIRTSGAILELPEGFWPPPGLAAPPGMPPGARGGVIRTSGAILELPEGFWPPPGLAAPPGMPPWVRRGPGAAPVDETLAGSDSSCTDEAAEPPGPAGWQEPAQAAPAGGKAGEPQGKVQELTDDALGALLRLWSQSEANGQRGLAATLIAQPFQLQVEDVVIGRKAPHDPEQAAAAEAAPGPVAAARGRAALAPVPGGFSAAGGGQRGSRRPGAGRRAAASGTGPHPGPIGSRPAPPVGCPRGPCRGIPGVQRGCRYT</sequence>
<feature type="region of interest" description="Disordered" evidence="1">
    <location>
        <begin position="246"/>
        <end position="274"/>
    </location>
</feature>
<evidence type="ECO:0000313" key="3">
    <source>
        <dbReference type="Proteomes" id="UP001189429"/>
    </source>
</evidence>
<feature type="compositionally biased region" description="Low complexity" evidence="1">
    <location>
        <begin position="790"/>
        <end position="799"/>
    </location>
</feature>
<name>A0ABN9S4B4_9DINO</name>
<feature type="region of interest" description="Disordered" evidence="1">
    <location>
        <begin position="341"/>
        <end position="443"/>
    </location>
</feature>
<evidence type="ECO:0000256" key="1">
    <source>
        <dbReference type="SAM" id="MobiDB-lite"/>
    </source>
</evidence>
<keyword evidence="3" id="KW-1185">Reference proteome</keyword>
<dbReference type="Proteomes" id="UP001189429">
    <property type="component" value="Unassembled WGS sequence"/>
</dbReference>
<feature type="region of interest" description="Disordered" evidence="1">
    <location>
        <begin position="145"/>
        <end position="224"/>
    </location>
</feature>
<feature type="compositionally biased region" description="Basic and acidic residues" evidence="1">
    <location>
        <begin position="520"/>
        <end position="529"/>
    </location>
</feature>
<feature type="compositionally biased region" description="Low complexity" evidence="1">
    <location>
        <begin position="815"/>
        <end position="826"/>
    </location>
</feature>
<accession>A0ABN9S4B4</accession>
<feature type="region of interest" description="Disordered" evidence="1">
    <location>
        <begin position="772"/>
        <end position="833"/>
    </location>
</feature>
<feature type="compositionally biased region" description="Low complexity" evidence="1">
    <location>
        <begin position="671"/>
        <end position="690"/>
    </location>
</feature>
<dbReference type="EMBL" id="CAUYUJ010009147">
    <property type="protein sequence ID" value="CAK0825997.1"/>
    <property type="molecule type" value="Genomic_DNA"/>
</dbReference>
<feature type="region of interest" description="Disordered" evidence="1">
    <location>
        <begin position="643"/>
        <end position="690"/>
    </location>
</feature>